<dbReference type="InterPro" id="IPR036812">
    <property type="entry name" value="NAD(P)_OxRdtase_dom_sf"/>
</dbReference>
<proteinExistence type="predicted"/>
<dbReference type="SUPFAM" id="SSF55347">
    <property type="entry name" value="Glyceraldehyde-3-phosphate dehydrogenase-like, C-terminal domain"/>
    <property type="match status" value="1"/>
</dbReference>
<dbReference type="EMBL" id="CADCWM010000753">
    <property type="protein sequence ID" value="CAA9579190.1"/>
    <property type="molecule type" value="Genomic_DNA"/>
</dbReference>
<protein>
    <submittedName>
        <fullName evidence="4">Oxidoreductase</fullName>
    </submittedName>
</protein>
<dbReference type="InterPro" id="IPR050984">
    <property type="entry name" value="Gfo/Idh/MocA_domain"/>
</dbReference>
<dbReference type="GO" id="GO:0016491">
    <property type="term" value="F:oxidoreductase activity"/>
    <property type="evidence" value="ECO:0007669"/>
    <property type="project" value="UniProtKB-KW"/>
</dbReference>
<sequence>MEAFLYRCHPQTTRLVEIIREGVIGDVRVIQAGFSFHTTFNPQGRLFDPALGGGGILDVGCYPMSIARLIAGVAAGRDFAEPDEVLGAAQLGATGIDEWAVATLKFPGGVLAQLQTGVSVGGENVVRVFGSEGQLLIPSPWLPGRDGTPARIVVRRRDEAEPREIVIEAPADPYAVEADAFAAAIPAGVAPPPAMGPDDSLGNMRALDRWRAAIRLVYPAERLEAPPPPVRVRPLDVRKGGGPAMRYGRLPGSDKPASRLVMGVDNQRTMPHAAVMFDDFFERGGTTFDTAWQYGGGVCEELLGRWVEARGVREGLVIIGKGAHTPNCNPAAVTTQLFTSLERLRTEYVDLYLLHRDNPAIPVGEFIDVLNEHQRAGRMRAFGASNWSIERIEAANEYARSHGLAGFAVVSNNFSLARMVEPVWAGCIAASDTRSRAWFAETQ</sequence>
<feature type="domain" description="NADP-dependent oxidoreductase" evidence="2">
    <location>
        <begin position="266"/>
        <end position="421"/>
    </location>
</feature>
<gene>
    <name evidence="4" type="ORF">AVDCRST_MAG88-3127</name>
</gene>
<dbReference type="PANTHER" id="PTHR22604">
    <property type="entry name" value="OXIDOREDUCTASES"/>
    <property type="match status" value="1"/>
</dbReference>
<feature type="non-terminal residue" evidence="4">
    <location>
        <position position="443"/>
    </location>
</feature>
<name>A0A6J4VHS2_9BACT</name>
<evidence type="ECO:0000313" key="4">
    <source>
        <dbReference type="EMBL" id="CAA9579190.1"/>
    </source>
</evidence>
<feature type="domain" description="GFO/IDH/MocA-like oxidoreductase" evidence="3">
    <location>
        <begin position="14"/>
        <end position="135"/>
    </location>
</feature>
<dbReference type="InterPro" id="IPR023210">
    <property type="entry name" value="NADP_OxRdtase_dom"/>
</dbReference>
<accession>A0A6J4VHS2</accession>
<dbReference type="Pfam" id="PF22725">
    <property type="entry name" value="GFO_IDH_MocA_C3"/>
    <property type="match status" value="1"/>
</dbReference>
<dbReference type="Gene3D" id="3.30.360.10">
    <property type="entry name" value="Dihydrodipicolinate Reductase, domain 2"/>
    <property type="match status" value="1"/>
</dbReference>
<dbReference type="SUPFAM" id="SSF51430">
    <property type="entry name" value="NAD(P)-linked oxidoreductase"/>
    <property type="match status" value="1"/>
</dbReference>
<evidence type="ECO:0000259" key="2">
    <source>
        <dbReference type="Pfam" id="PF00248"/>
    </source>
</evidence>
<evidence type="ECO:0000256" key="1">
    <source>
        <dbReference type="ARBA" id="ARBA00023002"/>
    </source>
</evidence>
<organism evidence="4">
    <name type="scientific">uncultured Thermomicrobiales bacterium</name>
    <dbReference type="NCBI Taxonomy" id="1645740"/>
    <lineage>
        <taxon>Bacteria</taxon>
        <taxon>Pseudomonadati</taxon>
        <taxon>Thermomicrobiota</taxon>
        <taxon>Thermomicrobia</taxon>
        <taxon>Thermomicrobiales</taxon>
        <taxon>environmental samples</taxon>
    </lineage>
</organism>
<dbReference type="Gene3D" id="3.20.20.100">
    <property type="entry name" value="NADP-dependent oxidoreductase domain"/>
    <property type="match status" value="1"/>
</dbReference>
<dbReference type="PANTHER" id="PTHR22604:SF105">
    <property type="entry name" value="TRANS-1,2-DIHYDROBENZENE-1,2-DIOL DEHYDROGENASE"/>
    <property type="match status" value="1"/>
</dbReference>
<reference evidence="4" key="1">
    <citation type="submission" date="2020-02" db="EMBL/GenBank/DDBJ databases">
        <authorList>
            <person name="Meier V. D."/>
        </authorList>
    </citation>
    <scope>NUCLEOTIDE SEQUENCE</scope>
    <source>
        <strain evidence="4">AVDCRST_MAG88</strain>
    </source>
</reference>
<dbReference type="Pfam" id="PF00248">
    <property type="entry name" value="Aldo_ket_red"/>
    <property type="match status" value="1"/>
</dbReference>
<evidence type="ECO:0000259" key="3">
    <source>
        <dbReference type="Pfam" id="PF22725"/>
    </source>
</evidence>
<dbReference type="AlphaFoldDB" id="A0A6J4VHS2"/>
<keyword evidence="1" id="KW-0560">Oxidoreductase</keyword>
<dbReference type="InterPro" id="IPR055170">
    <property type="entry name" value="GFO_IDH_MocA-like_dom"/>
</dbReference>